<dbReference type="Proteomes" id="UP000271098">
    <property type="component" value="Unassembled WGS sequence"/>
</dbReference>
<accession>A0A183E2I9</accession>
<dbReference type="EMBL" id="UYRT01082123">
    <property type="protein sequence ID" value="VDN25515.1"/>
    <property type="molecule type" value="Genomic_DNA"/>
</dbReference>
<organism evidence="4">
    <name type="scientific">Gongylonema pulchrum</name>
    <dbReference type="NCBI Taxonomy" id="637853"/>
    <lineage>
        <taxon>Eukaryota</taxon>
        <taxon>Metazoa</taxon>
        <taxon>Ecdysozoa</taxon>
        <taxon>Nematoda</taxon>
        <taxon>Chromadorea</taxon>
        <taxon>Rhabditida</taxon>
        <taxon>Spirurina</taxon>
        <taxon>Spiruromorpha</taxon>
        <taxon>Spiruroidea</taxon>
        <taxon>Gongylonematidae</taxon>
        <taxon>Gongylonema</taxon>
    </lineage>
</organism>
<name>A0A183E2I9_9BILA</name>
<keyword evidence="1" id="KW-0472">Membrane</keyword>
<proteinExistence type="predicted"/>
<reference evidence="2 3" key="2">
    <citation type="submission" date="2018-11" db="EMBL/GenBank/DDBJ databases">
        <authorList>
            <consortium name="Pathogen Informatics"/>
        </authorList>
    </citation>
    <scope>NUCLEOTIDE SEQUENCE [LARGE SCALE GENOMIC DNA]</scope>
</reference>
<keyword evidence="1" id="KW-0812">Transmembrane</keyword>
<dbReference type="WBParaSite" id="GPUH_0001520001-mRNA-1">
    <property type="protein sequence ID" value="GPUH_0001520001-mRNA-1"/>
    <property type="gene ID" value="GPUH_0001520001"/>
</dbReference>
<protein>
    <submittedName>
        <fullName evidence="4">Ion_trans_2 domain-containing protein</fullName>
    </submittedName>
</protein>
<dbReference type="OrthoDB" id="297496at2759"/>
<evidence type="ECO:0000313" key="2">
    <source>
        <dbReference type="EMBL" id="VDN25515.1"/>
    </source>
</evidence>
<dbReference type="SUPFAM" id="SSF81324">
    <property type="entry name" value="Voltage-gated potassium channels"/>
    <property type="match status" value="1"/>
</dbReference>
<evidence type="ECO:0000256" key="1">
    <source>
        <dbReference type="SAM" id="Phobius"/>
    </source>
</evidence>
<feature type="transmembrane region" description="Helical" evidence="1">
    <location>
        <begin position="34"/>
        <end position="54"/>
    </location>
</feature>
<evidence type="ECO:0000313" key="4">
    <source>
        <dbReference type="WBParaSite" id="GPUH_0001520001-mRNA-1"/>
    </source>
</evidence>
<keyword evidence="1" id="KW-1133">Transmembrane helix</keyword>
<sequence>MWLCQVIEDRPKVKASRPVKTEEKEGGRTIWRNIIWLIILFAYSFIGGVIFSAIEGGHDESELLRKYEHDMSIYVKHKMYQLQIFTKLCEIDRNTSYTRNESASEVEEQKMQLVSNALGWYEQMLGISITEPVMEVSRWNIWGGVYYAASLYTTIGK</sequence>
<evidence type="ECO:0000313" key="3">
    <source>
        <dbReference type="Proteomes" id="UP000271098"/>
    </source>
</evidence>
<dbReference type="Gene3D" id="1.10.287.70">
    <property type="match status" value="1"/>
</dbReference>
<gene>
    <name evidence="2" type="ORF">GPUH_LOCUS15180</name>
</gene>
<reference evidence="4" key="1">
    <citation type="submission" date="2016-06" db="UniProtKB">
        <authorList>
            <consortium name="WormBaseParasite"/>
        </authorList>
    </citation>
    <scope>IDENTIFICATION</scope>
</reference>
<dbReference type="AlphaFoldDB" id="A0A183E2I9"/>
<keyword evidence="3" id="KW-1185">Reference proteome</keyword>